<sequence length="245" mass="26876">MMNHSVSRFTLIELLVVIAIIAILAGMLLPALNQARARARDTQCTANLKQLGTYMSMYLDQERGRMPSSFRNYGGGATTMTGTWQDVLYYANNSGAKQEKGSYLAADKKRPSGVFACPSSVTSTENEALVRHYGINHRITPDCPDNQGGYALSKIRNASGRAMLFDIYRSGSSPNGSRAPYSPAAQNRAEMVDNGKNGTWRHKGGSGGNICFVDGHVEGRSFEEIPYNRLNSQSDNRGDFWCNVN</sequence>
<keyword evidence="3" id="KW-1185">Reference proteome</keyword>
<dbReference type="RefSeq" id="WP_154419431.1">
    <property type="nucleotide sequence ID" value="NZ_VUNS01000019.1"/>
</dbReference>
<dbReference type="Proteomes" id="UP000435649">
    <property type="component" value="Unassembled WGS sequence"/>
</dbReference>
<organism evidence="2 3">
    <name type="scientific">Victivallis lenta</name>
    <dbReference type="NCBI Taxonomy" id="2606640"/>
    <lineage>
        <taxon>Bacteria</taxon>
        <taxon>Pseudomonadati</taxon>
        <taxon>Lentisphaerota</taxon>
        <taxon>Lentisphaeria</taxon>
        <taxon>Victivallales</taxon>
        <taxon>Victivallaceae</taxon>
        <taxon>Victivallis</taxon>
    </lineage>
</organism>
<feature type="transmembrane region" description="Helical" evidence="1">
    <location>
        <begin position="12"/>
        <end position="32"/>
    </location>
</feature>
<keyword evidence="1" id="KW-0472">Membrane</keyword>
<evidence type="ECO:0000256" key="1">
    <source>
        <dbReference type="SAM" id="Phobius"/>
    </source>
</evidence>
<dbReference type="Gene3D" id="3.30.700.10">
    <property type="entry name" value="Glycoprotein, Type 4 Pilin"/>
    <property type="match status" value="1"/>
</dbReference>
<evidence type="ECO:0000313" key="3">
    <source>
        <dbReference type="Proteomes" id="UP000435649"/>
    </source>
</evidence>
<keyword evidence="1" id="KW-0812">Transmembrane</keyword>
<proteinExistence type="predicted"/>
<name>A0A844G638_9BACT</name>
<dbReference type="InterPro" id="IPR012902">
    <property type="entry name" value="N_methyl_site"/>
</dbReference>
<dbReference type="Pfam" id="PF07963">
    <property type="entry name" value="N_methyl"/>
    <property type="match status" value="1"/>
</dbReference>
<gene>
    <name evidence="2" type="ORF">FYJ85_15390</name>
</gene>
<dbReference type="EMBL" id="VUNS01000019">
    <property type="protein sequence ID" value="MST98424.1"/>
    <property type="molecule type" value="Genomic_DNA"/>
</dbReference>
<dbReference type="AlphaFoldDB" id="A0A844G638"/>
<evidence type="ECO:0000313" key="2">
    <source>
        <dbReference type="EMBL" id="MST98424.1"/>
    </source>
</evidence>
<comment type="caution">
    <text evidence="2">The sequence shown here is derived from an EMBL/GenBank/DDBJ whole genome shotgun (WGS) entry which is preliminary data.</text>
</comment>
<dbReference type="InterPro" id="IPR045584">
    <property type="entry name" value="Pilin-like"/>
</dbReference>
<accession>A0A844G638</accession>
<dbReference type="SUPFAM" id="SSF54523">
    <property type="entry name" value="Pili subunits"/>
    <property type="match status" value="1"/>
</dbReference>
<reference evidence="2 3" key="1">
    <citation type="submission" date="2019-08" db="EMBL/GenBank/DDBJ databases">
        <title>In-depth cultivation of the pig gut microbiome towards novel bacterial diversity and tailored functional studies.</title>
        <authorList>
            <person name="Wylensek D."/>
            <person name="Hitch T.C.A."/>
            <person name="Clavel T."/>
        </authorList>
    </citation>
    <scope>NUCLEOTIDE SEQUENCE [LARGE SCALE GENOMIC DNA]</scope>
    <source>
        <strain evidence="2 3">BBE-744-WT-12</strain>
    </source>
</reference>
<protein>
    <submittedName>
        <fullName evidence="2">Type II secretion system protein</fullName>
    </submittedName>
</protein>
<dbReference type="NCBIfam" id="TIGR02532">
    <property type="entry name" value="IV_pilin_GFxxxE"/>
    <property type="match status" value="1"/>
</dbReference>
<dbReference type="PANTHER" id="PTHR30093">
    <property type="entry name" value="GENERAL SECRETION PATHWAY PROTEIN G"/>
    <property type="match status" value="1"/>
</dbReference>
<keyword evidence="1" id="KW-1133">Transmembrane helix</keyword>